<proteinExistence type="predicted"/>
<name>A0A840TGF7_9BACT</name>
<comment type="caution">
    <text evidence="3">The sequence shown here is derived from an EMBL/GenBank/DDBJ whole genome shotgun (WGS) entry which is preliminary data.</text>
</comment>
<feature type="transmembrane region" description="Helical" evidence="1">
    <location>
        <begin position="67"/>
        <end position="86"/>
    </location>
</feature>
<dbReference type="Pfam" id="PF04892">
    <property type="entry name" value="VanZ"/>
    <property type="match status" value="1"/>
</dbReference>
<feature type="transmembrane region" description="Helical" evidence="1">
    <location>
        <begin position="98"/>
        <end position="118"/>
    </location>
</feature>
<dbReference type="AlphaFoldDB" id="A0A840TGF7"/>
<keyword evidence="1" id="KW-1133">Transmembrane helix</keyword>
<feature type="domain" description="VanZ-like" evidence="2">
    <location>
        <begin position="31"/>
        <end position="115"/>
    </location>
</feature>
<feature type="transmembrane region" description="Helical" evidence="1">
    <location>
        <begin position="39"/>
        <end position="60"/>
    </location>
</feature>
<dbReference type="RefSeq" id="WP_184172475.1">
    <property type="nucleotide sequence ID" value="NZ_JACHGF010000002.1"/>
</dbReference>
<sequence>MAWAYTALIFLLVTLPLNGKDQVFGTLNNNYVLSIRFDYFFHALLFIPWVVLGGYAYGVARKSPVNVWTWGVGAGLFAVACEYIQWILPYRTFNINDLVANSLGVVVGTGLYALMVRFEKRVVKTFFR</sequence>
<evidence type="ECO:0000256" key="1">
    <source>
        <dbReference type="SAM" id="Phobius"/>
    </source>
</evidence>
<keyword evidence="1" id="KW-0812">Transmembrane</keyword>
<evidence type="ECO:0000259" key="2">
    <source>
        <dbReference type="Pfam" id="PF04892"/>
    </source>
</evidence>
<dbReference type="InterPro" id="IPR006976">
    <property type="entry name" value="VanZ-like"/>
</dbReference>
<evidence type="ECO:0000313" key="3">
    <source>
        <dbReference type="EMBL" id="MBB5283246.1"/>
    </source>
</evidence>
<dbReference type="Proteomes" id="UP000557307">
    <property type="component" value="Unassembled WGS sequence"/>
</dbReference>
<organism evidence="3 4">
    <name type="scientific">Rhabdobacter roseus</name>
    <dbReference type="NCBI Taxonomy" id="1655419"/>
    <lineage>
        <taxon>Bacteria</taxon>
        <taxon>Pseudomonadati</taxon>
        <taxon>Bacteroidota</taxon>
        <taxon>Cytophagia</taxon>
        <taxon>Cytophagales</taxon>
        <taxon>Cytophagaceae</taxon>
        <taxon>Rhabdobacter</taxon>
    </lineage>
</organism>
<accession>A0A840TGF7</accession>
<gene>
    <name evidence="3" type="ORF">HNQ92_001372</name>
</gene>
<protein>
    <submittedName>
        <fullName evidence="3">Glycopeptide antibiotics resistance protein</fullName>
    </submittedName>
</protein>
<keyword evidence="4" id="KW-1185">Reference proteome</keyword>
<evidence type="ECO:0000313" key="4">
    <source>
        <dbReference type="Proteomes" id="UP000557307"/>
    </source>
</evidence>
<keyword evidence="1" id="KW-0472">Membrane</keyword>
<reference evidence="3 4" key="1">
    <citation type="submission" date="2020-08" db="EMBL/GenBank/DDBJ databases">
        <title>Genomic Encyclopedia of Type Strains, Phase IV (KMG-IV): sequencing the most valuable type-strain genomes for metagenomic binning, comparative biology and taxonomic classification.</title>
        <authorList>
            <person name="Goeker M."/>
        </authorList>
    </citation>
    <scope>NUCLEOTIDE SEQUENCE [LARGE SCALE GENOMIC DNA]</scope>
    <source>
        <strain evidence="3 4">DSM 105074</strain>
    </source>
</reference>
<dbReference type="EMBL" id="JACHGF010000002">
    <property type="protein sequence ID" value="MBB5283246.1"/>
    <property type="molecule type" value="Genomic_DNA"/>
</dbReference>